<name>A0ACB7UBV7_DIOAL</name>
<reference evidence="2" key="1">
    <citation type="journal article" date="2022" name="Nat. Commun.">
        <title>Chromosome evolution and the genetic basis of agronomically important traits in greater yam.</title>
        <authorList>
            <person name="Bredeson J.V."/>
            <person name="Lyons J.B."/>
            <person name="Oniyinde I.O."/>
            <person name="Okereke N.R."/>
            <person name="Kolade O."/>
            <person name="Nnabue I."/>
            <person name="Nwadili C.O."/>
            <person name="Hribova E."/>
            <person name="Parker M."/>
            <person name="Nwogha J."/>
            <person name="Shu S."/>
            <person name="Carlson J."/>
            <person name="Kariba R."/>
            <person name="Muthemba S."/>
            <person name="Knop K."/>
            <person name="Barton G.J."/>
            <person name="Sherwood A.V."/>
            <person name="Lopez-Montes A."/>
            <person name="Asiedu R."/>
            <person name="Jamnadass R."/>
            <person name="Muchugi A."/>
            <person name="Goodstein D."/>
            <person name="Egesi C.N."/>
            <person name="Featherston J."/>
            <person name="Asfaw A."/>
            <person name="Simpson G.G."/>
            <person name="Dolezel J."/>
            <person name="Hendre P.S."/>
            <person name="Van Deynze A."/>
            <person name="Kumar P.L."/>
            <person name="Obidiegwu J.E."/>
            <person name="Bhattacharjee R."/>
            <person name="Rokhsar D.S."/>
        </authorList>
    </citation>
    <scope>NUCLEOTIDE SEQUENCE [LARGE SCALE GENOMIC DNA]</scope>
    <source>
        <strain evidence="2">cv. TDa95/00328</strain>
    </source>
</reference>
<evidence type="ECO:0000313" key="1">
    <source>
        <dbReference type="EMBL" id="KAH7657797.1"/>
    </source>
</evidence>
<sequence length="180" mass="21358">MKKGGRPPRFHQSKNTFAKKIYNNYTSYRKLQTEKMTPREFYLRKKNLLSESRASVFDRLALPKKQSYKKTTPFIPRSRFQWIRKQDEEMEDLEVHTVRVITEGSEHPPEPERPFTRLRKKITVGTSSMQEEDINQALQERAKAFSQAGFQTPPRRNNDSSEEEDDNLILHRTKIQCLQN</sequence>
<accession>A0ACB7UBV7</accession>
<evidence type="ECO:0000313" key="2">
    <source>
        <dbReference type="Proteomes" id="UP000827976"/>
    </source>
</evidence>
<dbReference type="Proteomes" id="UP000827976">
    <property type="component" value="Chromosome 17"/>
</dbReference>
<keyword evidence="2" id="KW-1185">Reference proteome</keyword>
<proteinExistence type="predicted"/>
<protein>
    <submittedName>
        <fullName evidence="1">Uncharacterized protein</fullName>
    </submittedName>
</protein>
<dbReference type="EMBL" id="CM037027">
    <property type="protein sequence ID" value="KAH7657797.1"/>
    <property type="molecule type" value="Genomic_DNA"/>
</dbReference>
<organism evidence="1 2">
    <name type="scientific">Dioscorea alata</name>
    <name type="common">Purple yam</name>
    <dbReference type="NCBI Taxonomy" id="55571"/>
    <lineage>
        <taxon>Eukaryota</taxon>
        <taxon>Viridiplantae</taxon>
        <taxon>Streptophyta</taxon>
        <taxon>Embryophyta</taxon>
        <taxon>Tracheophyta</taxon>
        <taxon>Spermatophyta</taxon>
        <taxon>Magnoliopsida</taxon>
        <taxon>Liliopsida</taxon>
        <taxon>Dioscoreales</taxon>
        <taxon>Dioscoreaceae</taxon>
        <taxon>Dioscorea</taxon>
    </lineage>
</organism>
<comment type="caution">
    <text evidence="1">The sequence shown here is derived from an EMBL/GenBank/DDBJ whole genome shotgun (WGS) entry which is preliminary data.</text>
</comment>
<gene>
    <name evidence="1" type="ORF">IHE45_17G045100</name>
</gene>